<evidence type="ECO:0000313" key="1">
    <source>
        <dbReference type="EMBL" id="KAJ9068145.1"/>
    </source>
</evidence>
<keyword evidence="2" id="KW-1185">Reference proteome</keyword>
<sequence>MSELYQEANDLFIDEEYSQALTCYDKLIAGVQEGSTVTPALLAEYYYKRGLTHQKLDQLQLASADCTKCIEWLEKSEGSSKLLVKAAYRMGLCEFKLNNYNVAQEALLKAEKLGSVEKDLASMLETCKAKLPKSQEPSTSQIETTQASPAKIRHEWYQTDSHVYVSVFIKKVQPANLTVELLPREVSLSVKQTSGTDIQFSLEPLAQEIDVSQSAYTVLSTKVEFSLKKANLGFKWSNLEGDEDTTSSSKVASVPNFKPSYPSSSRKPKNWDALSREAEKEAEAEENSGMNAVFQKIYRDADENTRRAMLKSFTESNGTCLSTDWKDVGSKRVETSPPEGMEARKWGQ</sequence>
<reference evidence="1" key="1">
    <citation type="submission" date="2022-04" db="EMBL/GenBank/DDBJ databases">
        <title>Genome of the entomopathogenic fungus Entomophthora muscae.</title>
        <authorList>
            <person name="Elya C."/>
            <person name="Lovett B.R."/>
            <person name="Lee E."/>
            <person name="Macias A.M."/>
            <person name="Hajek A.E."/>
            <person name="De Bivort B.L."/>
            <person name="Kasson M.T."/>
            <person name="De Fine Licht H.H."/>
            <person name="Stajich J.E."/>
        </authorList>
    </citation>
    <scope>NUCLEOTIDE SEQUENCE</scope>
    <source>
        <strain evidence="1">Berkeley</strain>
    </source>
</reference>
<accession>A0ACC2T0U3</accession>
<dbReference type="EMBL" id="QTSX02003779">
    <property type="protein sequence ID" value="KAJ9068145.1"/>
    <property type="molecule type" value="Genomic_DNA"/>
</dbReference>
<name>A0ACC2T0U3_9FUNG</name>
<protein>
    <submittedName>
        <fullName evidence="1">Cochaperone protein</fullName>
    </submittedName>
</protein>
<proteinExistence type="predicted"/>
<organism evidence="1 2">
    <name type="scientific">Entomophthora muscae</name>
    <dbReference type="NCBI Taxonomy" id="34485"/>
    <lineage>
        <taxon>Eukaryota</taxon>
        <taxon>Fungi</taxon>
        <taxon>Fungi incertae sedis</taxon>
        <taxon>Zoopagomycota</taxon>
        <taxon>Entomophthoromycotina</taxon>
        <taxon>Entomophthoromycetes</taxon>
        <taxon>Entomophthorales</taxon>
        <taxon>Entomophthoraceae</taxon>
        <taxon>Entomophthora</taxon>
    </lineage>
</organism>
<evidence type="ECO:0000313" key="2">
    <source>
        <dbReference type="Proteomes" id="UP001165960"/>
    </source>
</evidence>
<comment type="caution">
    <text evidence="1">The sequence shown here is derived from an EMBL/GenBank/DDBJ whole genome shotgun (WGS) entry which is preliminary data.</text>
</comment>
<dbReference type="Proteomes" id="UP001165960">
    <property type="component" value="Unassembled WGS sequence"/>
</dbReference>
<gene>
    <name evidence="1" type="primary">SGT1</name>
    <name evidence="1" type="ORF">DSO57_1031601</name>
</gene>